<dbReference type="AlphaFoldDB" id="A0A0H5Q4W0"/>
<reference evidence="1" key="2">
    <citation type="submission" date="2015-07" db="EMBL/GenBank/DDBJ databases">
        <title>Plasmids, circular viruses and viroids from rat gut.</title>
        <authorList>
            <person name="Jorgensen T.J."/>
            <person name="Hansen M.A."/>
            <person name="Xu Z."/>
            <person name="Tabak M.A."/>
            <person name="Sorensen S.J."/>
            <person name="Hansen L.H."/>
        </authorList>
    </citation>
    <scope>NUCLEOTIDE SEQUENCE</scope>
    <source>
        <strain evidence="1">RGFK1090</strain>
    </source>
</reference>
<reference evidence="1" key="1">
    <citation type="submission" date="2015-06" db="EMBL/GenBank/DDBJ databases">
        <authorList>
            <person name="Joergensen T."/>
        </authorList>
    </citation>
    <scope>NUCLEOTIDE SEQUENCE</scope>
    <source>
        <strain evidence="1">RGFK1090</strain>
    </source>
</reference>
<name>A0A0H5Q4W0_9ZZZZ</name>
<evidence type="ECO:0000313" key="1">
    <source>
        <dbReference type="EMBL" id="CRY96439.1"/>
    </source>
</evidence>
<proteinExistence type="predicted"/>
<accession>A0A0H5Q4W0</accession>
<organism evidence="1">
    <name type="scientific">uncultured prokaryote</name>
    <dbReference type="NCBI Taxonomy" id="198431"/>
    <lineage>
        <taxon>unclassified sequences</taxon>
        <taxon>environmental samples</taxon>
    </lineage>
</organism>
<protein>
    <submittedName>
        <fullName evidence="1">Uncharacterized protein</fullName>
    </submittedName>
</protein>
<dbReference type="EMBL" id="LN853671">
    <property type="protein sequence ID" value="CRY96439.1"/>
    <property type="molecule type" value="Genomic_DNA"/>
</dbReference>
<sequence length="102" mass="11483">MIRTVTTIFEAARQRAGIRGAANALAFMVQWGMVRDQLDREPTIDDYREFWKVTRSTAFRHQSQFRAAFPHESTPSRLLDLASSQWDAKRGVAGLGATVITA</sequence>